<dbReference type="PANTHER" id="PTHR35372">
    <property type="entry name" value="ATP BINDING PROTEIN-RELATED"/>
    <property type="match status" value="1"/>
</dbReference>
<dbReference type="EMBL" id="MN739411">
    <property type="protein sequence ID" value="QHT03417.1"/>
    <property type="molecule type" value="Genomic_DNA"/>
</dbReference>
<sequence length="598" mass="68228">MEEQTCYGVPASSVQCAKLLSLLGVGILGDHEKWKFVGQCVYNILGASGRSLFERYTPQKFQAELENFWSDLQKTKHGLAALKVMAKRANRSGLDLWMREVVHDAAAGSLVAYAGMTEIADLARFLFGHEFVCSDAKAQEWWHFNGIIWEKLSAGHSMKQKFSRELSPIYLQLLIELEGVRDSEGINPLIKRCTEITRGLKEPGFKSVLMQECGETFFIKDFYSNCDEDHYLLGLPNGVYDFHKMILRDAYPEDMITLQMGVPLDEGLSWEHPDVKYVMDFFRKVLYKPDLIDFCLKHTATCLMGGNTDKLFVMNIGPTAHNGKTTRAALDRFTFGKYSGKLPLGVLVGKTPDSTTADPALAGTKGTRLQQLDESNKLQEFNASFLKNNTGNDEIWCRPLYSNGFHMIPQFTLVLYGNEPPGSTSSGGDAGMNERTVWVPHDSRFTMDAPDDEAEQWKTRTFKADPHIKIELHKRAHAYLWLLFEYLKRYKAEGLKKPDEVLEKTRLYQYKNDIRKQFVDTFVEVTNRHADYVGSSDLFSSYRVWYGECFPDRKGKMGSREDFEGDLLRILKISPIGGEKRYHGIKLKTEVRVFDRSK</sequence>
<dbReference type="Pfam" id="PF08706">
    <property type="entry name" value="D5_N"/>
    <property type="match status" value="1"/>
</dbReference>
<dbReference type="GO" id="GO:0016787">
    <property type="term" value="F:hydrolase activity"/>
    <property type="evidence" value="ECO:0007669"/>
    <property type="project" value="UniProtKB-KW"/>
</dbReference>
<dbReference type="InterPro" id="IPR014818">
    <property type="entry name" value="Phage/plasmid_primase_P4_C"/>
</dbReference>
<evidence type="ECO:0000256" key="1">
    <source>
        <dbReference type="ARBA" id="ARBA00022801"/>
    </source>
</evidence>
<dbReference type="PANTHER" id="PTHR35372:SF2">
    <property type="entry name" value="SF3 HELICASE DOMAIN-CONTAINING PROTEIN"/>
    <property type="match status" value="1"/>
</dbReference>
<evidence type="ECO:0000259" key="2">
    <source>
        <dbReference type="Pfam" id="PF08706"/>
    </source>
</evidence>
<reference evidence="3" key="1">
    <citation type="journal article" date="2020" name="Nature">
        <title>Giant virus diversity and host interactions through global metagenomics.</title>
        <authorList>
            <person name="Schulz F."/>
            <person name="Roux S."/>
            <person name="Paez-Espino D."/>
            <person name="Jungbluth S."/>
            <person name="Walsh D.A."/>
            <person name="Denef V.J."/>
            <person name="McMahon K.D."/>
            <person name="Konstantinidis K.T."/>
            <person name="Eloe-Fadrosh E.A."/>
            <person name="Kyrpides N.C."/>
            <person name="Woyke T."/>
        </authorList>
    </citation>
    <scope>NUCLEOTIDE SEQUENCE</scope>
    <source>
        <strain evidence="3">GVMAG-M-3300021079-18</strain>
    </source>
</reference>
<proteinExistence type="predicted"/>
<protein>
    <recommendedName>
        <fullName evidence="2">Bacteriophage/plasmid primase P4 C-terminal domain-containing protein</fullName>
    </recommendedName>
</protein>
<accession>A0A6C0CGN3</accession>
<name>A0A6C0CGN3_9ZZZZ</name>
<dbReference type="AlphaFoldDB" id="A0A6C0CGN3"/>
<evidence type="ECO:0000313" key="3">
    <source>
        <dbReference type="EMBL" id="QHT03417.1"/>
    </source>
</evidence>
<organism evidence="3">
    <name type="scientific">viral metagenome</name>
    <dbReference type="NCBI Taxonomy" id="1070528"/>
    <lineage>
        <taxon>unclassified sequences</taxon>
        <taxon>metagenomes</taxon>
        <taxon>organismal metagenomes</taxon>
    </lineage>
</organism>
<dbReference type="InterPro" id="IPR051620">
    <property type="entry name" value="ORF904-like_C"/>
</dbReference>
<feature type="domain" description="Bacteriophage/plasmid primase P4 C-terminal" evidence="2">
    <location>
        <begin position="126"/>
        <end position="266"/>
    </location>
</feature>
<keyword evidence="1" id="KW-0378">Hydrolase</keyword>